<evidence type="ECO:0000256" key="1">
    <source>
        <dbReference type="SAM" id="Coils"/>
    </source>
</evidence>
<evidence type="ECO:0000313" key="3">
    <source>
        <dbReference type="EMBL" id="MYL85023.1"/>
    </source>
</evidence>
<dbReference type="RefSeq" id="WP_160963606.1">
    <property type="nucleotide sequence ID" value="NZ_WVUD01000052.1"/>
</dbReference>
<reference evidence="3 4" key="1">
    <citation type="submission" date="2020-01" db="EMBL/GenBank/DDBJ databases">
        <title>Genome sequence of Desulfovibrio aerotolerans DSM 16695(T).</title>
        <authorList>
            <person name="Karnachuk O."/>
            <person name="Avakyan M."/>
            <person name="Mardanov A."/>
            <person name="Kadnikov V."/>
            <person name="Ravin N."/>
        </authorList>
    </citation>
    <scope>NUCLEOTIDE SEQUENCE [LARGE SCALE GENOMIC DNA]</scope>
    <source>
        <strain evidence="3 4">DSM 16695</strain>
    </source>
</reference>
<feature type="domain" description="HTH merR-type" evidence="2">
    <location>
        <begin position="7"/>
        <end position="72"/>
    </location>
</feature>
<evidence type="ECO:0000259" key="2">
    <source>
        <dbReference type="Pfam" id="PF13411"/>
    </source>
</evidence>
<dbReference type="SUPFAM" id="SSF46955">
    <property type="entry name" value="Putative DNA-binding domain"/>
    <property type="match status" value="1"/>
</dbReference>
<protein>
    <submittedName>
        <fullName evidence="3">MerR family transcriptional regulator</fullName>
    </submittedName>
</protein>
<sequence length="196" mass="20986">MSDSRLYSIAAIAKILDMPESTLHYWKNRFDDVLPSLGAGRSKRFRAEAVAIFREIGGLLGQGLSAGDVRSELARRYPVNVGGDARRVKAASVLAVPQADAVLALAAGIGSEIARSLAEHLVRLGPVGGACAPGLPEATVQELRAELEQAREQGAALANKVGVLESELMRLRKDRRELEAYLVDKINALRRPGPPA</sequence>
<dbReference type="Pfam" id="PF13411">
    <property type="entry name" value="MerR_1"/>
    <property type="match status" value="1"/>
</dbReference>
<dbReference type="GO" id="GO:0006355">
    <property type="term" value="P:regulation of DNA-templated transcription"/>
    <property type="evidence" value="ECO:0007669"/>
    <property type="project" value="InterPro"/>
</dbReference>
<accession>A0A7C9IWP4</accession>
<comment type="caution">
    <text evidence="3">The sequence shown here is derived from an EMBL/GenBank/DDBJ whole genome shotgun (WGS) entry which is preliminary data.</text>
</comment>
<keyword evidence="1" id="KW-0175">Coiled coil</keyword>
<keyword evidence="4" id="KW-1185">Reference proteome</keyword>
<dbReference type="GO" id="GO:0003677">
    <property type="term" value="F:DNA binding"/>
    <property type="evidence" value="ECO:0007669"/>
    <property type="project" value="InterPro"/>
</dbReference>
<proteinExistence type="predicted"/>
<dbReference type="Proteomes" id="UP000482487">
    <property type="component" value="Unassembled WGS sequence"/>
</dbReference>
<dbReference type="AlphaFoldDB" id="A0A7C9IWP4"/>
<organism evidence="3 4">
    <name type="scientific">Solidesulfovibrio aerotolerans</name>
    <dbReference type="NCBI Taxonomy" id="295255"/>
    <lineage>
        <taxon>Bacteria</taxon>
        <taxon>Pseudomonadati</taxon>
        <taxon>Thermodesulfobacteriota</taxon>
        <taxon>Desulfovibrionia</taxon>
        <taxon>Desulfovibrionales</taxon>
        <taxon>Desulfovibrionaceae</taxon>
        <taxon>Solidesulfovibrio</taxon>
    </lineage>
</organism>
<dbReference type="OrthoDB" id="5456394at2"/>
<dbReference type="EMBL" id="WVUD01000052">
    <property type="protein sequence ID" value="MYL85023.1"/>
    <property type="molecule type" value="Genomic_DNA"/>
</dbReference>
<evidence type="ECO:0000313" key="4">
    <source>
        <dbReference type="Proteomes" id="UP000482487"/>
    </source>
</evidence>
<feature type="coiled-coil region" evidence="1">
    <location>
        <begin position="140"/>
        <end position="181"/>
    </location>
</feature>
<dbReference type="InterPro" id="IPR009061">
    <property type="entry name" value="DNA-bd_dom_put_sf"/>
</dbReference>
<name>A0A7C9IWP4_9BACT</name>
<dbReference type="Gene3D" id="1.10.1660.10">
    <property type="match status" value="1"/>
</dbReference>
<dbReference type="InterPro" id="IPR000551">
    <property type="entry name" value="MerR-type_HTH_dom"/>
</dbReference>
<gene>
    <name evidence="3" type="ORF">GTA51_18085</name>
</gene>